<proteinExistence type="predicted"/>
<gene>
    <name evidence="3" type="ORF">PYTT_0620</name>
</gene>
<dbReference type="EMBL" id="LT629973">
    <property type="protein sequence ID" value="SEH77120.1"/>
    <property type="molecule type" value="Genomic_DNA"/>
</dbReference>
<feature type="signal peptide" evidence="1">
    <location>
        <begin position="1"/>
        <end position="20"/>
    </location>
</feature>
<dbReference type="OrthoDB" id="5515706at2"/>
<evidence type="ECO:0000313" key="3">
    <source>
        <dbReference type="EMBL" id="SEH77120.1"/>
    </source>
</evidence>
<dbReference type="PANTHER" id="PTHR40446">
    <property type="entry name" value="N-ACETYLGLUCOSAMINE-1-PHOSPHODIESTER ALPHA-N-ACETYLGLUCOSAMINIDASE"/>
    <property type="match status" value="1"/>
</dbReference>
<evidence type="ECO:0000313" key="4">
    <source>
        <dbReference type="Proteomes" id="UP000176204"/>
    </source>
</evidence>
<feature type="domain" description="Phosphodiester glycosidase" evidence="2">
    <location>
        <begin position="74"/>
        <end position="243"/>
    </location>
</feature>
<dbReference type="GO" id="GO:0016798">
    <property type="term" value="F:hydrolase activity, acting on glycosyl bonds"/>
    <property type="evidence" value="ECO:0007669"/>
    <property type="project" value="UniProtKB-KW"/>
</dbReference>
<dbReference type="Proteomes" id="UP000176204">
    <property type="component" value="Chromosome I"/>
</dbReference>
<keyword evidence="3" id="KW-0326">Glycosidase</keyword>
<dbReference type="Pfam" id="PF09992">
    <property type="entry name" value="NAGPA"/>
    <property type="match status" value="1"/>
</dbReference>
<evidence type="ECO:0000259" key="2">
    <source>
        <dbReference type="Pfam" id="PF09992"/>
    </source>
</evidence>
<sequence length="246" mass="27096">MKHFFTGLILALLSLPPLFAQHQTHTRKTGILSPTDKIHAYFFQEKTHRLQVIDETDCSSPQYGSLSKAMTRHKCQAGVNGGYFGADKEGTPLGMVVQNGKQIHPIQSGAFSVSGLVYDTGKKIQLVRSKDYLAQKEKPIIANALQGGPFLIEKGHIVSGLNNTRRAYRTFIATDGKGKWCIATTSALTLKELAEWLHENGTLGNFNVHMALNLDGGSSSSYWVKTPDIYYPSVKSVRNYLGVAPR</sequence>
<name>A0A1C7PAW5_9BACT</name>
<organism evidence="3 4">
    <name type="scientific">Akkermansia glycaniphila</name>
    <dbReference type="NCBI Taxonomy" id="1679444"/>
    <lineage>
        <taxon>Bacteria</taxon>
        <taxon>Pseudomonadati</taxon>
        <taxon>Verrucomicrobiota</taxon>
        <taxon>Verrucomicrobiia</taxon>
        <taxon>Verrucomicrobiales</taxon>
        <taxon>Akkermansiaceae</taxon>
        <taxon>Akkermansia</taxon>
    </lineage>
</organism>
<accession>A0A1C7PAW5</accession>
<feature type="chain" id="PRO_5014266494" evidence="1">
    <location>
        <begin position="21"/>
        <end position="246"/>
    </location>
</feature>
<dbReference type="RefSeq" id="WP_067777107.1">
    <property type="nucleotide sequence ID" value="NZ_LIGX01000032.1"/>
</dbReference>
<evidence type="ECO:0000256" key="1">
    <source>
        <dbReference type="SAM" id="SignalP"/>
    </source>
</evidence>
<dbReference type="AlphaFoldDB" id="A0A1C7PAW5"/>
<reference evidence="4" key="1">
    <citation type="submission" date="2016-09" db="EMBL/GenBank/DDBJ databases">
        <authorList>
            <person name="Koehorst J."/>
        </authorList>
    </citation>
    <scope>NUCLEOTIDE SEQUENCE [LARGE SCALE GENOMIC DNA]</scope>
</reference>
<protein>
    <submittedName>
        <fullName evidence="3">Phosphodiester glycosidase</fullName>
    </submittedName>
</protein>
<dbReference type="STRING" id="1679444.PYTT_0620"/>
<keyword evidence="3" id="KW-0378">Hydrolase</keyword>
<keyword evidence="1" id="KW-0732">Signal</keyword>
<dbReference type="KEGG" id="agl:PYTT_0620"/>
<keyword evidence="4" id="KW-1185">Reference proteome</keyword>
<dbReference type="PANTHER" id="PTHR40446:SF2">
    <property type="entry name" value="N-ACETYLGLUCOSAMINE-1-PHOSPHODIESTER ALPHA-N-ACETYLGLUCOSAMINIDASE"/>
    <property type="match status" value="1"/>
</dbReference>
<dbReference type="InterPro" id="IPR018711">
    <property type="entry name" value="NAGPA"/>
</dbReference>